<proteinExistence type="predicted"/>
<protein>
    <recommendedName>
        <fullName evidence="5">Excalibur calcium-binding domain-containing protein</fullName>
    </recommendedName>
</protein>
<feature type="compositionally biased region" description="Low complexity" evidence="1">
    <location>
        <begin position="52"/>
        <end position="77"/>
    </location>
</feature>
<evidence type="ECO:0000256" key="3">
    <source>
        <dbReference type="SAM" id="SignalP"/>
    </source>
</evidence>
<feature type="chain" id="PRO_5038400834" description="Excalibur calcium-binding domain-containing protein" evidence="3">
    <location>
        <begin position="27"/>
        <end position="193"/>
    </location>
</feature>
<feature type="signal peptide" evidence="3">
    <location>
        <begin position="1"/>
        <end position="26"/>
    </location>
</feature>
<gene>
    <name evidence="4" type="ORF">AVDCRST_MAG17-539</name>
</gene>
<evidence type="ECO:0008006" key="5">
    <source>
        <dbReference type="Google" id="ProtNLM"/>
    </source>
</evidence>
<organism evidence="4">
    <name type="scientific">uncultured Solirubrobacterales bacterium</name>
    <dbReference type="NCBI Taxonomy" id="768556"/>
    <lineage>
        <taxon>Bacteria</taxon>
        <taxon>Bacillati</taxon>
        <taxon>Actinomycetota</taxon>
        <taxon>Thermoleophilia</taxon>
        <taxon>Solirubrobacterales</taxon>
        <taxon>environmental samples</taxon>
    </lineage>
</organism>
<accession>A0A6J4S6R3</accession>
<dbReference type="AlphaFoldDB" id="A0A6J4S6R3"/>
<reference evidence="4" key="1">
    <citation type="submission" date="2020-02" db="EMBL/GenBank/DDBJ databases">
        <authorList>
            <person name="Meier V. D."/>
        </authorList>
    </citation>
    <scope>NUCLEOTIDE SEQUENCE</scope>
    <source>
        <strain evidence="4">AVDCRST_MAG17</strain>
    </source>
</reference>
<keyword evidence="2" id="KW-0812">Transmembrane</keyword>
<evidence type="ECO:0000256" key="1">
    <source>
        <dbReference type="SAM" id="MobiDB-lite"/>
    </source>
</evidence>
<dbReference type="EMBL" id="CADCVV010000041">
    <property type="protein sequence ID" value="CAA9487639.1"/>
    <property type="molecule type" value="Genomic_DNA"/>
</dbReference>
<keyword evidence="3" id="KW-0732">Signal</keyword>
<evidence type="ECO:0000313" key="4">
    <source>
        <dbReference type="EMBL" id="CAA9487639.1"/>
    </source>
</evidence>
<feature type="compositionally biased region" description="Acidic residues" evidence="1">
    <location>
        <begin position="116"/>
        <end position="135"/>
    </location>
</feature>
<keyword evidence="2" id="KW-1133">Transmembrane helix</keyword>
<keyword evidence="2" id="KW-0472">Membrane</keyword>
<sequence length="193" mass="19177">MRRSKLALLFALMVALIASFALPVTASAQCAPGDAEYGGGIDGCEEEPSPGEPDSGSGPSGTSGSRTDGASNSSSGESGAGGSSSSRDDRDCSDFSSQSDAQSTYVNQDGDHDNLDADSDGSACEEFDYGDEFIEGDVTDASADEYPREGIASGGGSTASGGLSPLPLLVSAGGFALLAAGSGGVALRRRLGR</sequence>
<evidence type="ECO:0000256" key="2">
    <source>
        <dbReference type="SAM" id="Phobius"/>
    </source>
</evidence>
<feature type="region of interest" description="Disordered" evidence="1">
    <location>
        <begin position="32"/>
        <end position="135"/>
    </location>
</feature>
<feature type="transmembrane region" description="Helical" evidence="2">
    <location>
        <begin position="166"/>
        <end position="187"/>
    </location>
</feature>
<name>A0A6J4S6R3_9ACTN</name>